<feature type="non-terminal residue" evidence="1">
    <location>
        <position position="1"/>
    </location>
</feature>
<keyword evidence="2" id="KW-1185">Reference proteome</keyword>
<evidence type="ECO:0000313" key="1">
    <source>
        <dbReference type="EMBL" id="MDX8130476.1"/>
    </source>
</evidence>
<comment type="caution">
    <text evidence="1">The sequence shown here is derived from an EMBL/GenBank/DDBJ whole genome shotgun (WGS) entry which is preliminary data.</text>
</comment>
<evidence type="ECO:0000313" key="2">
    <source>
        <dbReference type="Proteomes" id="UP001284537"/>
    </source>
</evidence>
<dbReference type="RefSeq" id="WP_319963285.1">
    <property type="nucleotide sequence ID" value="NZ_JAXARY010000061.1"/>
</dbReference>
<dbReference type="Proteomes" id="UP001284537">
    <property type="component" value="Unassembled WGS sequence"/>
</dbReference>
<protein>
    <submittedName>
        <fullName evidence="1">Uncharacterized protein</fullName>
    </submittedName>
</protein>
<accession>A0ABU4ULU6</accession>
<sequence length="65" mass="7325">RLVKNPSIFPLTHDVSDFFELKSVMTSSFKRFAPVSRAFYSPEAVCGRFSGELHPRRVHSTPVSA</sequence>
<proteinExistence type="predicted"/>
<gene>
    <name evidence="1" type="ORF">QLH52_24540</name>
</gene>
<name>A0ABU4ULU6_9GAMM</name>
<organism evidence="1 2">
    <name type="scientific">Methylomonas defluvii</name>
    <dbReference type="NCBI Taxonomy" id="3045149"/>
    <lineage>
        <taxon>Bacteria</taxon>
        <taxon>Pseudomonadati</taxon>
        <taxon>Pseudomonadota</taxon>
        <taxon>Gammaproteobacteria</taxon>
        <taxon>Methylococcales</taxon>
        <taxon>Methylococcaceae</taxon>
        <taxon>Methylomonas</taxon>
    </lineage>
</organism>
<reference evidence="1 2" key="1">
    <citation type="submission" date="2023-11" db="EMBL/GenBank/DDBJ databases">
        <authorList>
            <person name="Ouyang M.-Y."/>
        </authorList>
    </citation>
    <scope>NUCLEOTIDE SEQUENCE [LARGE SCALE GENOMIC DNA]</scope>
    <source>
        <strain evidence="1 2">OY6</strain>
    </source>
</reference>
<dbReference type="EMBL" id="JAXARY010000061">
    <property type="protein sequence ID" value="MDX8130476.1"/>
    <property type="molecule type" value="Genomic_DNA"/>
</dbReference>